<evidence type="ECO:0000313" key="1">
    <source>
        <dbReference type="EMBL" id="CCB85365.1"/>
    </source>
</evidence>
<keyword evidence="2" id="KW-1185">Reference proteome</keyword>
<sequence>MENEFIAVIKSIPASYDLFKSMTFNKGRFSLLIVHSFCENAAIEPLHFF</sequence>
<dbReference type="KEGG" id="puv:PUV_04150"/>
<evidence type="ECO:0000313" key="2">
    <source>
        <dbReference type="Proteomes" id="UP000000495"/>
    </source>
</evidence>
<gene>
    <name evidence="1" type="ordered locus">PUV_04150</name>
</gene>
<dbReference type="HOGENOM" id="CLU_3138679_0_0_0"/>
<name>F8KWG7_PARAV</name>
<proteinExistence type="predicted"/>
<dbReference type="AlphaFoldDB" id="F8KWG7"/>
<reference key="1">
    <citation type="journal article" date="2011" name="Mol. Biol. Evol.">
        <title>Unity in variety -- the pan-genome of the Chlamydiae.</title>
        <authorList>
            <person name="Collingro A."/>
            <person name="Tischler P."/>
            <person name="Weinmaier T."/>
            <person name="Penz T."/>
            <person name="Heinz E."/>
            <person name="Brunham R.C."/>
            <person name="Read T.D."/>
            <person name="Bavoil P.M."/>
            <person name="Sachse K."/>
            <person name="Kahane S."/>
            <person name="Friedman M.G."/>
            <person name="Rattei T."/>
            <person name="Myers G.S.A."/>
            <person name="Horn M."/>
        </authorList>
    </citation>
    <scope>NUCLEOTIDE SEQUENCE</scope>
    <source>
        <strain>UV7</strain>
    </source>
</reference>
<reference evidence="1 2" key="2">
    <citation type="journal article" date="2011" name="Mol. Biol. Evol.">
        <title>Unity in variety--the pan-genome of the Chlamydiae.</title>
        <authorList>
            <person name="Collingro A."/>
            <person name="Tischler P."/>
            <person name="Weinmaier T."/>
            <person name="Penz T."/>
            <person name="Heinz E."/>
            <person name="Brunham R.C."/>
            <person name="Read T.D."/>
            <person name="Bavoil P.M."/>
            <person name="Sachse K."/>
            <person name="Kahane S."/>
            <person name="Friedman M.G."/>
            <person name="Rattei T."/>
            <person name="Myers G.S."/>
            <person name="Horn M."/>
        </authorList>
    </citation>
    <scope>NUCLEOTIDE SEQUENCE [LARGE SCALE GENOMIC DNA]</scope>
    <source>
        <strain evidence="2">UV7</strain>
    </source>
</reference>
<dbReference type="Proteomes" id="UP000000495">
    <property type="component" value="Chromosome"/>
</dbReference>
<organism evidence="1 2">
    <name type="scientific">Parachlamydia acanthamoebae (strain UV7)</name>
    <dbReference type="NCBI Taxonomy" id="765952"/>
    <lineage>
        <taxon>Bacteria</taxon>
        <taxon>Pseudomonadati</taxon>
        <taxon>Chlamydiota</taxon>
        <taxon>Chlamydiia</taxon>
        <taxon>Parachlamydiales</taxon>
        <taxon>Parachlamydiaceae</taxon>
        <taxon>Parachlamydia</taxon>
    </lineage>
</organism>
<dbReference type="EMBL" id="FR872580">
    <property type="protein sequence ID" value="CCB85365.1"/>
    <property type="molecule type" value="Genomic_DNA"/>
</dbReference>
<protein>
    <submittedName>
        <fullName evidence="1">Uncharacterized protein</fullName>
    </submittedName>
</protein>
<accession>F8KWG7</accession>